<dbReference type="AlphaFoldDB" id="A0AAD7ZHA7"/>
<evidence type="ECO:0000313" key="2">
    <source>
        <dbReference type="Proteomes" id="UP001233999"/>
    </source>
</evidence>
<keyword evidence="2" id="KW-1185">Reference proteome</keyword>
<reference evidence="1" key="2">
    <citation type="submission" date="2023-05" db="EMBL/GenBank/DDBJ databases">
        <authorList>
            <person name="Fouks B."/>
        </authorList>
    </citation>
    <scope>NUCLEOTIDE SEQUENCE</scope>
    <source>
        <strain evidence="1">Stay&amp;Tobe</strain>
        <tissue evidence="1">Testes</tissue>
    </source>
</reference>
<reference evidence="1" key="1">
    <citation type="journal article" date="2023" name="IScience">
        <title>Live-bearing cockroach genome reveals convergent evolutionary mechanisms linked to viviparity in insects and beyond.</title>
        <authorList>
            <person name="Fouks B."/>
            <person name="Harrison M.C."/>
            <person name="Mikhailova A.A."/>
            <person name="Marchal E."/>
            <person name="English S."/>
            <person name="Carruthers M."/>
            <person name="Jennings E.C."/>
            <person name="Chiamaka E.L."/>
            <person name="Frigard R.A."/>
            <person name="Pippel M."/>
            <person name="Attardo G.M."/>
            <person name="Benoit J.B."/>
            <person name="Bornberg-Bauer E."/>
            <person name="Tobe S.S."/>
        </authorList>
    </citation>
    <scope>NUCLEOTIDE SEQUENCE</scope>
    <source>
        <strain evidence="1">Stay&amp;Tobe</strain>
    </source>
</reference>
<proteinExistence type="predicted"/>
<feature type="non-terminal residue" evidence="1">
    <location>
        <position position="97"/>
    </location>
</feature>
<name>A0AAD7ZHA7_DIPPU</name>
<dbReference type="Proteomes" id="UP001233999">
    <property type="component" value="Unassembled WGS sequence"/>
</dbReference>
<organism evidence="1 2">
    <name type="scientific">Diploptera punctata</name>
    <name type="common">Pacific beetle cockroach</name>
    <dbReference type="NCBI Taxonomy" id="6984"/>
    <lineage>
        <taxon>Eukaryota</taxon>
        <taxon>Metazoa</taxon>
        <taxon>Ecdysozoa</taxon>
        <taxon>Arthropoda</taxon>
        <taxon>Hexapoda</taxon>
        <taxon>Insecta</taxon>
        <taxon>Pterygota</taxon>
        <taxon>Neoptera</taxon>
        <taxon>Polyneoptera</taxon>
        <taxon>Dictyoptera</taxon>
        <taxon>Blattodea</taxon>
        <taxon>Blaberoidea</taxon>
        <taxon>Blaberidae</taxon>
        <taxon>Diplopterinae</taxon>
        <taxon>Diploptera</taxon>
    </lineage>
</organism>
<dbReference type="EMBL" id="JASPKZ010008213">
    <property type="protein sequence ID" value="KAJ9580674.1"/>
    <property type="molecule type" value="Genomic_DNA"/>
</dbReference>
<evidence type="ECO:0000313" key="1">
    <source>
        <dbReference type="EMBL" id="KAJ9580674.1"/>
    </source>
</evidence>
<accession>A0AAD7ZHA7</accession>
<gene>
    <name evidence="1" type="ORF">L9F63_024141</name>
</gene>
<feature type="non-terminal residue" evidence="1">
    <location>
        <position position="1"/>
    </location>
</feature>
<sequence>FFSLFRLKINIKIFISPKIEKLSVTESSNRDCALYLVLSLTEDKYQENSSYWNYVLGLRYASNVTSYSTFSYIDTQTKSPMSVFQTPIEKISSSNPE</sequence>
<comment type="caution">
    <text evidence="1">The sequence shown here is derived from an EMBL/GenBank/DDBJ whole genome shotgun (WGS) entry which is preliminary data.</text>
</comment>
<protein>
    <submittedName>
        <fullName evidence="1">Uncharacterized protein</fullName>
    </submittedName>
</protein>